<organism evidence="2 3">
    <name type="scientific">Congzhengia minquanensis</name>
    <dbReference type="NCBI Taxonomy" id="2763657"/>
    <lineage>
        <taxon>Bacteria</taxon>
        <taxon>Bacillati</taxon>
        <taxon>Bacillota</taxon>
        <taxon>Clostridia</taxon>
        <taxon>Eubacteriales</taxon>
        <taxon>Oscillospiraceae</taxon>
        <taxon>Congzhengia</taxon>
    </lineage>
</organism>
<dbReference type="PANTHER" id="PTHR45947:SF3">
    <property type="entry name" value="SULFOQUINOVOSYL TRANSFERASE SQD2"/>
    <property type="match status" value="1"/>
</dbReference>
<dbReference type="InterPro" id="IPR050194">
    <property type="entry name" value="Glycosyltransferase_grp1"/>
</dbReference>
<dbReference type="EMBL" id="JACRSU010000003">
    <property type="protein sequence ID" value="MBC8540935.1"/>
    <property type="molecule type" value="Genomic_DNA"/>
</dbReference>
<dbReference type="RefSeq" id="WP_249312684.1">
    <property type="nucleotide sequence ID" value="NZ_JACRSU010000003.1"/>
</dbReference>
<evidence type="ECO:0000259" key="1">
    <source>
        <dbReference type="Pfam" id="PF00534"/>
    </source>
</evidence>
<gene>
    <name evidence="2" type="ORF">H8698_08100</name>
</gene>
<comment type="caution">
    <text evidence="2">The sequence shown here is derived from an EMBL/GenBank/DDBJ whole genome shotgun (WGS) entry which is preliminary data.</text>
</comment>
<dbReference type="Proteomes" id="UP000611762">
    <property type="component" value="Unassembled WGS sequence"/>
</dbReference>
<proteinExistence type="predicted"/>
<keyword evidence="3" id="KW-1185">Reference proteome</keyword>
<evidence type="ECO:0000313" key="2">
    <source>
        <dbReference type="EMBL" id="MBC8540935.1"/>
    </source>
</evidence>
<protein>
    <submittedName>
        <fullName evidence="2">Glycosyltransferase</fullName>
    </submittedName>
</protein>
<dbReference type="SUPFAM" id="SSF53756">
    <property type="entry name" value="UDP-Glycosyltransferase/glycogen phosphorylase"/>
    <property type="match status" value="1"/>
</dbReference>
<dbReference type="AlphaFoldDB" id="A0A926HZ97"/>
<dbReference type="Pfam" id="PF00534">
    <property type="entry name" value="Glycos_transf_1"/>
    <property type="match status" value="1"/>
</dbReference>
<accession>A0A926HZ97</accession>
<dbReference type="PANTHER" id="PTHR45947">
    <property type="entry name" value="SULFOQUINOVOSYL TRANSFERASE SQD2"/>
    <property type="match status" value="1"/>
</dbReference>
<reference evidence="2" key="1">
    <citation type="submission" date="2020-08" db="EMBL/GenBank/DDBJ databases">
        <title>Genome public.</title>
        <authorList>
            <person name="Liu C."/>
            <person name="Sun Q."/>
        </authorList>
    </citation>
    <scope>NUCLEOTIDE SEQUENCE</scope>
    <source>
        <strain evidence="2">H8</strain>
    </source>
</reference>
<dbReference type="GO" id="GO:0016757">
    <property type="term" value="F:glycosyltransferase activity"/>
    <property type="evidence" value="ECO:0007669"/>
    <property type="project" value="InterPro"/>
</dbReference>
<sequence>MKVLQINVSNSGSTGAIANSIHRRLLRDGAESRFLYARGPKTTEPAAPTQAMAPTQSVQTAPERYVNALLSRLSGRVGCFGKKSTDRILEKMETFHPDVVHLHNLHGYYADIFRLLEFLKERKIKTVLTLHDEFLFTGRCAFSGDCEKWRVNSPGGIRRFESSKAALKEVLPPSAAYSPGAAGGCGNCPRMGEYPAALLDKSRALWLLKQQVFSEFHTLTVVSPSRWLADRAKESILSGHPICVIPNGIEPGTFYPGENSVRDEYEIKEERVVLAAAQNIMSGRKGGEYVLKLAETMPKTRFLIVGAQEEVLCPPNVTLIPGKQSPEEMANLYRGADVFLITSREDNFPTVCLEAAACGTPVAGFASGGAPETVSPKVSNFVPFGDVAALKSAVKELFLLDNKEQNAKQFSGAAEEMYQAYRRIYLLN</sequence>
<name>A0A926HZ97_9FIRM</name>
<evidence type="ECO:0000313" key="3">
    <source>
        <dbReference type="Proteomes" id="UP000611762"/>
    </source>
</evidence>
<dbReference type="InterPro" id="IPR001296">
    <property type="entry name" value="Glyco_trans_1"/>
</dbReference>
<dbReference type="Gene3D" id="3.40.50.2000">
    <property type="entry name" value="Glycogen Phosphorylase B"/>
    <property type="match status" value="3"/>
</dbReference>
<feature type="domain" description="Glycosyl transferase family 1" evidence="1">
    <location>
        <begin position="281"/>
        <end position="408"/>
    </location>
</feature>